<protein>
    <submittedName>
        <fullName evidence="1">Uncharacterized protein</fullName>
    </submittedName>
</protein>
<organism evidence="1 2">
    <name type="scientific">Rhynchosporium graminicola</name>
    <dbReference type="NCBI Taxonomy" id="2792576"/>
    <lineage>
        <taxon>Eukaryota</taxon>
        <taxon>Fungi</taxon>
        <taxon>Dikarya</taxon>
        <taxon>Ascomycota</taxon>
        <taxon>Pezizomycotina</taxon>
        <taxon>Leotiomycetes</taxon>
        <taxon>Helotiales</taxon>
        <taxon>Ploettnerulaceae</taxon>
        <taxon>Rhynchosporium</taxon>
    </lineage>
</organism>
<accession>A0A1E1KW62</accession>
<comment type="caution">
    <text evidence="1">The sequence shown here is derived from an EMBL/GenBank/DDBJ whole genome shotgun (WGS) entry which is preliminary data.</text>
</comment>
<gene>
    <name evidence="1" type="ORF">RCO7_06295</name>
</gene>
<keyword evidence="2" id="KW-1185">Reference proteome</keyword>
<name>A0A1E1KW62_9HELO</name>
<dbReference type="Proteomes" id="UP000178129">
    <property type="component" value="Unassembled WGS sequence"/>
</dbReference>
<reference evidence="2" key="1">
    <citation type="submission" date="2016-03" db="EMBL/GenBank/DDBJ databases">
        <authorList>
            <person name="Ploux O."/>
        </authorList>
    </citation>
    <scope>NUCLEOTIDE SEQUENCE [LARGE SCALE GENOMIC DNA]</scope>
    <source>
        <strain evidence="2">UK7</strain>
    </source>
</reference>
<evidence type="ECO:0000313" key="2">
    <source>
        <dbReference type="Proteomes" id="UP000178129"/>
    </source>
</evidence>
<dbReference type="EMBL" id="FJUW01000025">
    <property type="protein sequence ID" value="CZT02430.1"/>
    <property type="molecule type" value="Genomic_DNA"/>
</dbReference>
<evidence type="ECO:0000313" key="1">
    <source>
        <dbReference type="EMBL" id="CZT02430.1"/>
    </source>
</evidence>
<sequence>MAQVTRPRTIEVKFMYTEEAEAYAEAVKNTRPSMNQYKQREYKYVILDNDTIDTDYKPVKKTRLASTFKIVNTSSNKLVLHAINRTSMLFDATSIFSKPDPTPAAYSSTSPWASWLSRRSLLFG</sequence>
<dbReference type="InParanoid" id="A0A1E1KW62"/>
<dbReference type="AlphaFoldDB" id="A0A1E1KW62"/>
<proteinExistence type="predicted"/>